<evidence type="ECO:0000313" key="6">
    <source>
        <dbReference type="Proteomes" id="UP001500689"/>
    </source>
</evidence>
<dbReference type="PROSITE" id="PS51118">
    <property type="entry name" value="HTH_HXLR"/>
    <property type="match status" value="1"/>
</dbReference>
<keyword evidence="3" id="KW-0804">Transcription</keyword>
<dbReference type="EMBL" id="BAAAZN010000012">
    <property type="protein sequence ID" value="GAA3561903.1"/>
    <property type="molecule type" value="Genomic_DNA"/>
</dbReference>
<reference evidence="6" key="1">
    <citation type="journal article" date="2019" name="Int. J. Syst. Evol. Microbiol.">
        <title>The Global Catalogue of Microorganisms (GCM) 10K type strain sequencing project: providing services to taxonomists for standard genome sequencing and annotation.</title>
        <authorList>
            <consortium name="The Broad Institute Genomics Platform"/>
            <consortium name="The Broad Institute Genome Sequencing Center for Infectious Disease"/>
            <person name="Wu L."/>
            <person name="Ma J."/>
        </authorList>
    </citation>
    <scope>NUCLEOTIDE SEQUENCE [LARGE SCALE GENOMIC DNA]</scope>
    <source>
        <strain evidence="6">JCM 16898</strain>
    </source>
</reference>
<dbReference type="SUPFAM" id="SSF46785">
    <property type="entry name" value="Winged helix' DNA-binding domain"/>
    <property type="match status" value="1"/>
</dbReference>
<name>A0ABP6X5M3_9PSEU</name>
<dbReference type="Gene3D" id="1.10.10.10">
    <property type="entry name" value="Winged helix-like DNA-binding domain superfamily/Winged helix DNA-binding domain"/>
    <property type="match status" value="1"/>
</dbReference>
<protein>
    <recommendedName>
        <fullName evidence="4">HTH hxlR-type domain-containing protein</fullName>
    </recommendedName>
</protein>
<evidence type="ECO:0000256" key="1">
    <source>
        <dbReference type="ARBA" id="ARBA00023015"/>
    </source>
</evidence>
<keyword evidence="1" id="KW-0805">Transcription regulation</keyword>
<keyword evidence="6" id="KW-1185">Reference proteome</keyword>
<keyword evidence="2" id="KW-0238">DNA-binding</keyword>
<organism evidence="5 6">
    <name type="scientific">Amycolatopsis ultiminotia</name>
    <dbReference type="NCBI Taxonomy" id="543629"/>
    <lineage>
        <taxon>Bacteria</taxon>
        <taxon>Bacillati</taxon>
        <taxon>Actinomycetota</taxon>
        <taxon>Actinomycetes</taxon>
        <taxon>Pseudonocardiales</taxon>
        <taxon>Pseudonocardiaceae</taxon>
        <taxon>Amycolatopsis</taxon>
    </lineage>
</organism>
<dbReference type="InterPro" id="IPR036388">
    <property type="entry name" value="WH-like_DNA-bd_sf"/>
</dbReference>
<comment type="caution">
    <text evidence="5">The sequence shown here is derived from an EMBL/GenBank/DDBJ whole genome shotgun (WGS) entry which is preliminary data.</text>
</comment>
<dbReference type="Pfam" id="PF01638">
    <property type="entry name" value="HxlR"/>
    <property type="match status" value="1"/>
</dbReference>
<dbReference type="PANTHER" id="PTHR33204:SF37">
    <property type="entry name" value="HTH-TYPE TRANSCRIPTIONAL REGULATOR YODB"/>
    <property type="match status" value="1"/>
</dbReference>
<proteinExistence type="predicted"/>
<dbReference type="InterPro" id="IPR002577">
    <property type="entry name" value="HTH_HxlR"/>
</dbReference>
<gene>
    <name evidence="5" type="ORF">GCM10022222_52050</name>
</gene>
<dbReference type="RefSeq" id="WP_344864285.1">
    <property type="nucleotide sequence ID" value="NZ_BAAAZN010000012.1"/>
</dbReference>
<evidence type="ECO:0000259" key="4">
    <source>
        <dbReference type="PROSITE" id="PS51118"/>
    </source>
</evidence>
<accession>A0ABP6X5M3</accession>
<evidence type="ECO:0000313" key="5">
    <source>
        <dbReference type="EMBL" id="GAA3561903.1"/>
    </source>
</evidence>
<evidence type="ECO:0000256" key="3">
    <source>
        <dbReference type="ARBA" id="ARBA00023163"/>
    </source>
</evidence>
<feature type="domain" description="HTH hxlR-type" evidence="4">
    <location>
        <begin position="13"/>
        <end position="108"/>
    </location>
</feature>
<evidence type="ECO:0000256" key="2">
    <source>
        <dbReference type="ARBA" id="ARBA00023125"/>
    </source>
</evidence>
<dbReference type="PANTHER" id="PTHR33204">
    <property type="entry name" value="TRANSCRIPTIONAL REGULATOR, MARR FAMILY"/>
    <property type="match status" value="1"/>
</dbReference>
<sequence length="108" mass="12372">MSSDELPTFDPRCPMSRFPIQIGGRWTAMIVRCLEQRPCRFGELRRHLTPISAKVLSETLRSMENENYLTRTVETTGTTTYRLTDHGRSLIPMIHSARAWADAHLPDA</sequence>
<dbReference type="InterPro" id="IPR036390">
    <property type="entry name" value="WH_DNA-bd_sf"/>
</dbReference>
<dbReference type="Proteomes" id="UP001500689">
    <property type="component" value="Unassembled WGS sequence"/>
</dbReference>